<dbReference type="Proteomes" id="UP000190328">
    <property type="component" value="Unassembled WGS sequence"/>
</dbReference>
<dbReference type="InterPro" id="IPR010982">
    <property type="entry name" value="Lambda_DNA-bd_dom_sf"/>
</dbReference>
<proteinExistence type="predicted"/>
<dbReference type="CDD" id="cd00093">
    <property type="entry name" value="HTH_XRE"/>
    <property type="match status" value="1"/>
</dbReference>
<evidence type="ECO:0000313" key="4">
    <source>
        <dbReference type="Proteomes" id="UP000190328"/>
    </source>
</evidence>
<feature type="domain" description="HTH cro/C1-type" evidence="2">
    <location>
        <begin position="8"/>
        <end position="62"/>
    </location>
</feature>
<sequence>MENMQEIIRNLRESAGISQKEIAKKLFVSRTTYQKFERGEYDPPLSFIIALSDLFQIDPKWLISNRQQQHDIEKLLLSPLVFRDEELTVTDKMKIFLFIRLLKEDEEKEKEYFLSLFY</sequence>
<keyword evidence="1" id="KW-0238">DNA-binding</keyword>
<evidence type="ECO:0000259" key="2">
    <source>
        <dbReference type="PROSITE" id="PS50943"/>
    </source>
</evidence>
<gene>
    <name evidence="3" type="ORF">SAMN02745116_01221</name>
</gene>
<evidence type="ECO:0000256" key="1">
    <source>
        <dbReference type="ARBA" id="ARBA00023125"/>
    </source>
</evidence>
<dbReference type="Gene3D" id="1.10.260.40">
    <property type="entry name" value="lambda repressor-like DNA-binding domains"/>
    <property type="match status" value="1"/>
</dbReference>
<dbReference type="SUPFAM" id="SSF47413">
    <property type="entry name" value="lambda repressor-like DNA-binding domains"/>
    <property type="match status" value="1"/>
</dbReference>
<dbReference type="Pfam" id="PF01381">
    <property type="entry name" value="HTH_3"/>
    <property type="match status" value="1"/>
</dbReference>
<dbReference type="InterPro" id="IPR001387">
    <property type="entry name" value="Cro/C1-type_HTH"/>
</dbReference>
<accession>A0A1T4MW68</accession>
<name>A0A1T4MW68_9ENTE</name>
<dbReference type="AlphaFoldDB" id="A0A1T4MW68"/>
<organism evidence="3 4">
    <name type="scientific">Pilibacter termitis</name>
    <dbReference type="NCBI Taxonomy" id="263852"/>
    <lineage>
        <taxon>Bacteria</taxon>
        <taxon>Bacillati</taxon>
        <taxon>Bacillota</taxon>
        <taxon>Bacilli</taxon>
        <taxon>Lactobacillales</taxon>
        <taxon>Enterococcaceae</taxon>
        <taxon>Pilibacter</taxon>
    </lineage>
</organism>
<dbReference type="PANTHER" id="PTHR46558:SF11">
    <property type="entry name" value="HTH-TYPE TRANSCRIPTIONAL REGULATOR XRE"/>
    <property type="match status" value="1"/>
</dbReference>
<dbReference type="PROSITE" id="PS50943">
    <property type="entry name" value="HTH_CROC1"/>
    <property type="match status" value="1"/>
</dbReference>
<dbReference type="STRING" id="263852.SAMN02745116_01221"/>
<dbReference type="SMART" id="SM00530">
    <property type="entry name" value="HTH_XRE"/>
    <property type="match status" value="1"/>
</dbReference>
<dbReference type="PANTHER" id="PTHR46558">
    <property type="entry name" value="TRACRIPTIONAL REGULATORY PROTEIN-RELATED-RELATED"/>
    <property type="match status" value="1"/>
</dbReference>
<keyword evidence="4" id="KW-1185">Reference proteome</keyword>
<reference evidence="3 4" key="1">
    <citation type="submission" date="2017-02" db="EMBL/GenBank/DDBJ databases">
        <authorList>
            <person name="Peterson S.W."/>
        </authorList>
    </citation>
    <scope>NUCLEOTIDE SEQUENCE [LARGE SCALE GENOMIC DNA]</scope>
    <source>
        <strain evidence="3 4">ATCC BAA-1030</strain>
    </source>
</reference>
<dbReference type="EMBL" id="FUXI01000012">
    <property type="protein sequence ID" value="SJZ71086.1"/>
    <property type="molecule type" value="Genomic_DNA"/>
</dbReference>
<evidence type="ECO:0000313" key="3">
    <source>
        <dbReference type="EMBL" id="SJZ71086.1"/>
    </source>
</evidence>
<protein>
    <submittedName>
        <fullName evidence="3">Helix-turn-helix</fullName>
    </submittedName>
</protein>
<dbReference type="GO" id="GO:0003677">
    <property type="term" value="F:DNA binding"/>
    <property type="evidence" value="ECO:0007669"/>
    <property type="project" value="UniProtKB-KW"/>
</dbReference>